<comment type="caution">
    <text evidence="2">The sequence shown here is derived from an EMBL/GenBank/DDBJ whole genome shotgun (WGS) entry which is preliminary data.</text>
</comment>
<name>A0ABW0Z5P1_9ACTN</name>
<evidence type="ECO:0000256" key="1">
    <source>
        <dbReference type="SAM" id="MobiDB-lite"/>
    </source>
</evidence>
<evidence type="ECO:0000313" key="3">
    <source>
        <dbReference type="Proteomes" id="UP001596083"/>
    </source>
</evidence>
<gene>
    <name evidence="2" type="ORF">ACFP1Z_28000</name>
</gene>
<sequence length="166" mass="17607">MELLRASMDPASHQARRRTDSPACQVVLRAAKADLAEGGLENINQLAIGAGVAAAGLTAWLAEQRKTDPAALVDSLDGALGEVGEERGSGVVEMLKALLTGPPGMKAAAELMVRTFREDEEAYYDLVVDLGDYAAACVSMLSSMGASRTEDTLGELEDMLRDFFND</sequence>
<evidence type="ECO:0000313" key="2">
    <source>
        <dbReference type="EMBL" id="MFC5724016.1"/>
    </source>
</evidence>
<keyword evidence="3" id="KW-1185">Reference proteome</keyword>
<dbReference type="Proteomes" id="UP001596083">
    <property type="component" value="Unassembled WGS sequence"/>
</dbReference>
<proteinExistence type="predicted"/>
<protein>
    <submittedName>
        <fullName evidence="2">Uncharacterized protein</fullName>
    </submittedName>
</protein>
<organism evidence="2 3">
    <name type="scientific">Streptomyces gamaensis</name>
    <dbReference type="NCBI Taxonomy" id="1763542"/>
    <lineage>
        <taxon>Bacteria</taxon>
        <taxon>Bacillati</taxon>
        <taxon>Actinomycetota</taxon>
        <taxon>Actinomycetes</taxon>
        <taxon>Kitasatosporales</taxon>
        <taxon>Streptomycetaceae</taxon>
        <taxon>Streptomyces</taxon>
    </lineage>
</organism>
<dbReference type="EMBL" id="JBHSPB010000023">
    <property type="protein sequence ID" value="MFC5724016.1"/>
    <property type="molecule type" value="Genomic_DNA"/>
</dbReference>
<dbReference type="RefSeq" id="WP_390320446.1">
    <property type="nucleotide sequence ID" value="NZ_JBHSPB010000023.1"/>
</dbReference>
<feature type="region of interest" description="Disordered" evidence="1">
    <location>
        <begin position="1"/>
        <end position="20"/>
    </location>
</feature>
<accession>A0ABW0Z5P1</accession>
<reference evidence="3" key="1">
    <citation type="journal article" date="2019" name="Int. J. Syst. Evol. Microbiol.">
        <title>The Global Catalogue of Microorganisms (GCM) 10K type strain sequencing project: providing services to taxonomists for standard genome sequencing and annotation.</title>
        <authorList>
            <consortium name="The Broad Institute Genomics Platform"/>
            <consortium name="The Broad Institute Genome Sequencing Center for Infectious Disease"/>
            <person name="Wu L."/>
            <person name="Ma J."/>
        </authorList>
    </citation>
    <scope>NUCLEOTIDE SEQUENCE [LARGE SCALE GENOMIC DNA]</scope>
    <source>
        <strain evidence="3">CGMCC 4.7304</strain>
    </source>
</reference>